<name>A0ABQ5BP52_9ASTR</name>
<evidence type="ECO:0000256" key="1">
    <source>
        <dbReference type="SAM" id="MobiDB-lite"/>
    </source>
</evidence>
<organism evidence="2 3">
    <name type="scientific">Tanacetum coccineum</name>
    <dbReference type="NCBI Taxonomy" id="301880"/>
    <lineage>
        <taxon>Eukaryota</taxon>
        <taxon>Viridiplantae</taxon>
        <taxon>Streptophyta</taxon>
        <taxon>Embryophyta</taxon>
        <taxon>Tracheophyta</taxon>
        <taxon>Spermatophyta</taxon>
        <taxon>Magnoliopsida</taxon>
        <taxon>eudicotyledons</taxon>
        <taxon>Gunneridae</taxon>
        <taxon>Pentapetalae</taxon>
        <taxon>asterids</taxon>
        <taxon>campanulids</taxon>
        <taxon>Asterales</taxon>
        <taxon>Asteraceae</taxon>
        <taxon>Asteroideae</taxon>
        <taxon>Anthemideae</taxon>
        <taxon>Anthemidinae</taxon>
        <taxon>Tanacetum</taxon>
    </lineage>
</organism>
<gene>
    <name evidence="2" type="ORF">Tco_0874039</name>
</gene>
<feature type="compositionally biased region" description="Basic and acidic residues" evidence="1">
    <location>
        <begin position="464"/>
        <end position="476"/>
    </location>
</feature>
<protein>
    <submittedName>
        <fullName evidence="2">Uncharacterized protein</fullName>
    </submittedName>
</protein>
<dbReference type="Proteomes" id="UP001151760">
    <property type="component" value="Unassembled WGS sequence"/>
</dbReference>
<feature type="compositionally biased region" description="Low complexity" evidence="1">
    <location>
        <begin position="487"/>
        <end position="504"/>
    </location>
</feature>
<feature type="compositionally biased region" description="Basic residues" evidence="1">
    <location>
        <begin position="477"/>
        <end position="486"/>
    </location>
</feature>
<keyword evidence="3" id="KW-1185">Reference proteome</keyword>
<reference evidence="2" key="2">
    <citation type="submission" date="2022-01" db="EMBL/GenBank/DDBJ databases">
        <authorList>
            <person name="Yamashiro T."/>
            <person name="Shiraishi A."/>
            <person name="Satake H."/>
            <person name="Nakayama K."/>
        </authorList>
    </citation>
    <scope>NUCLEOTIDE SEQUENCE</scope>
</reference>
<evidence type="ECO:0000313" key="3">
    <source>
        <dbReference type="Proteomes" id="UP001151760"/>
    </source>
</evidence>
<feature type="compositionally biased region" description="Polar residues" evidence="1">
    <location>
        <begin position="208"/>
        <end position="221"/>
    </location>
</feature>
<accession>A0ABQ5BP52</accession>
<comment type="caution">
    <text evidence="2">The sequence shown here is derived from an EMBL/GenBank/DDBJ whole genome shotgun (WGS) entry which is preliminary data.</text>
</comment>
<sequence length="795" mass="92365">MLEKEMPEHMKYDQNNKTNKAYGMYSKNQEMEVGRCNNYAVFPNIPCPREYRIVGQLLVDHALSYALTATVDVPAMYLQQFWKTVKQVSNANETIHFMVDKKEITYNVDMFLSTLKLPVEIPEQPFIPPATLKFIQLFLKIVGYQGLVNKYPGFTKLIIANIMAKFESIPKILKEEYHSIKDDTSLEYVENYGWVEVLMIQPELVESTQGTHRTSRATRTPNPADVVQKKKRKGTPVARDVDKIVEDEDEESYASEFANSIFLDEEYSDTRIEHGSHKENLEKVIDDDEEKKDNKKDDDDDDDNDDHDDHALIKTRRMGSSKIGNKKMQTPIPSPPRSPRKDTSLDKTITQELTGFDIKEKVDVVLHDIVPKISLNATNDLIDDNIPRIATNNTILNVHSTTSTSIATTTTSDLQHQLYLKMKMDIQAQVVDLELWDVLRDKFEKSSASAGLCRTDNFCNRDHDDHQGDDAPPKGEKHVKRQKTSKGLKSASGSSSKQSASKKQPQQEDWDAWVDTTICDENEVIPEDETPELINEFQNVDKHVPTIFDRKRIEAALRDMLSNQFKDAEEYAYHLYRNTEEKRYVISLYKIHIVPFPTEDLEEKINSWHGIDFMEQIIMMRENDKLDSFSEADFKYLNKNDIENMYYLCLNKKVNYHENKLLNSLMTFIMSRVIWERVHDFQLGIESYQIKINLTEPTLIFPSIKASDPYSIVDEPRLGLIFLNNKEEKKVMDLVQIVKFCDATLERVLKEVKLKIFETKFLKKASLLGDLDLKIMKTYEREIMKHLRHREHMRI</sequence>
<feature type="region of interest" description="Disordered" evidence="1">
    <location>
        <begin position="273"/>
        <end position="346"/>
    </location>
</feature>
<reference evidence="2" key="1">
    <citation type="journal article" date="2022" name="Int. J. Mol. Sci.">
        <title>Draft Genome of Tanacetum Coccineum: Genomic Comparison of Closely Related Tanacetum-Family Plants.</title>
        <authorList>
            <person name="Yamashiro T."/>
            <person name="Shiraishi A."/>
            <person name="Nakayama K."/>
            <person name="Satake H."/>
        </authorList>
    </citation>
    <scope>NUCLEOTIDE SEQUENCE</scope>
</reference>
<dbReference type="EMBL" id="BQNB010013387">
    <property type="protein sequence ID" value="GJT15333.1"/>
    <property type="molecule type" value="Genomic_DNA"/>
</dbReference>
<feature type="region of interest" description="Disordered" evidence="1">
    <location>
        <begin position="464"/>
        <end position="509"/>
    </location>
</feature>
<proteinExistence type="predicted"/>
<feature type="compositionally biased region" description="Basic and acidic residues" evidence="1">
    <location>
        <begin position="273"/>
        <end position="284"/>
    </location>
</feature>
<evidence type="ECO:0000313" key="2">
    <source>
        <dbReference type="EMBL" id="GJT15333.1"/>
    </source>
</evidence>
<feature type="region of interest" description="Disordered" evidence="1">
    <location>
        <begin position="208"/>
        <end position="250"/>
    </location>
</feature>